<dbReference type="InterPro" id="IPR008965">
    <property type="entry name" value="CBM2/CBM3_carb-bd_dom_sf"/>
</dbReference>
<dbReference type="Gene3D" id="3.30.200.20">
    <property type="entry name" value="Phosphorylase Kinase, domain 1"/>
    <property type="match status" value="1"/>
</dbReference>
<dbReference type="InterPro" id="IPR012291">
    <property type="entry name" value="CBM2_carb-bd_dom_sf"/>
</dbReference>
<dbReference type="AlphaFoldDB" id="A0A318LP74"/>
<dbReference type="SUPFAM" id="SSF49384">
    <property type="entry name" value="Carbohydrate-binding domain"/>
    <property type="match status" value="1"/>
</dbReference>
<evidence type="ECO:0000256" key="4">
    <source>
        <dbReference type="ARBA" id="ARBA00022741"/>
    </source>
</evidence>
<dbReference type="PROSITE" id="PS00108">
    <property type="entry name" value="PROTEIN_KINASE_ST"/>
    <property type="match status" value="1"/>
</dbReference>
<evidence type="ECO:0000313" key="11">
    <source>
        <dbReference type="EMBL" id="PXY34019.1"/>
    </source>
</evidence>
<dbReference type="GO" id="GO:0005975">
    <property type="term" value="P:carbohydrate metabolic process"/>
    <property type="evidence" value="ECO:0007669"/>
    <property type="project" value="InterPro"/>
</dbReference>
<dbReference type="EMBL" id="MASU01000006">
    <property type="protein sequence ID" value="PXY34019.1"/>
    <property type="molecule type" value="Genomic_DNA"/>
</dbReference>
<keyword evidence="8" id="KW-0812">Transmembrane</keyword>
<dbReference type="PROSITE" id="PS50011">
    <property type="entry name" value="PROTEIN_KINASE_DOM"/>
    <property type="match status" value="1"/>
</dbReference>
<evidence type="ECO:0000256" key="7">
    <source>
        <dbReference type="PROSITE-ProRule" id="PRU10141"/>
    </source>
</evidence>
<dbReference type="GO" id="GO:0004674">
    <property type="term" value="F:protein serine/threonine kinase activity"/>
    <property type="evidence" value="ECO:0007669"/>
    <property type="project" value="UniProtKB-KW"/>
</dbReference>
<dbReference type="PANTHER" id="PTHR43289">
    <property type="entry name" value="MITOGEN-ACTIVATED PROTEIN KINASE KINASE KINASE 20-RELATED"/>
    <property type="match status" value="1"/>
</dbReference>
<dbReference type="PROSITE" id="PS51173">
    <property type="entry name" value="CBM2"/>
    <property type="match status" value="1"/>
</dbReference>
<comment type="caution">
    <text evidence="11">The sequence shown here is derived from an EMBL/GenBank/DDBJ whole genome shotgun (WGS) entry which is preliminary data.</text>
</comment>
<sequence length="441" mass="45746">MTDEGELIAGRYRLLSRIGRGGMGVVWHARDERLDREVAVKELLLDTGDGTEAAEQAMRRATREGRVAARLRHPHAIMVHDVVEHAGKPCLIMEFLPSQSLAAVLAGQGPLPAGEVARIGEQAASALAAAHAEGIVHRDVKPGNVLLTDDSTAKIADFGISRAVGEATVTGAGLIAGTPAYLSPEVAAGGEASPASDVFSLGATLYAATEGAPPSGDDENPIALLRRIADGELVPPRQAGPLTEVLHRLLARNPADRPTMAQAREVLAAVSEDRPVEMPPPRSPTLLLPARRVRRRTVVAGALATALLAAGVLIGVLISGPGEPSAQGDRPAVTTSASADPGCSARYVVTNSWPGGYQAEVTVRGAGAEQLTGWAVTWELPAGHRVEQVWNGALSRDGSTVTVRSADWNTVVRPGDSASFGFIGAAESDGSAEPGLVCEPD</sequence>
<evidence type="ECO:0000313" key="12">
    <source>
        <dbReference type="Proteomes" id="UP000247892"/>
    </source>
</evidence>
<dbReference type="SMART" id="SM00220">
    <property type="entry name" value="S_TKc"/>
    <property type="match status" value="1"/>
</dbReference>
<evidence type="ECO:0000256" key="2">
    <source>
        <dbReference type="ARBA" id="ARBA00022527"/>
    </source>
</evidence>
<proteinExistence type="predicted"/>
<accession>A0A318LP74</accession>
<reference evidence="11 12" key="1">
    <citation type="submission" date="2016-07" db="EMBL/GenBank/DDBJ databases">
        <title>Draft genome sequence of Prauserella sp. YIM 121212, isolated from alkaline soil.</title>
        <authorList>
            <person name="Ruckert C."/>
            <person name="Albersmeier A."/>
            <person name="Jiang C.-L."/>
            <person name="Jiang Y."/>
            <person name="Kalinowski J."/>
            <person name="Schneider O."/>
            <person name="Winkler A."/>
            <person name="Zotchev S.B."/>
        </authorList>
    </citation>
    <scope>NUCLEOTIDE SEQUENCE [LARGE SCALE GENOMIC DNA]</scope>
    <source>
        <strain evidence="11 12">YIM 121212</strain>
    </source>
</reference>
<dbReference type="Gene3D" id="2.60.40.290">
    <property type="match status" value="1"/>
</dbReference>
<dbReference type="PROSITE" id="PS00107">
    <property type="entry name" value="PROTEIN_KINASE_ATP"/>
    <property type="match status" value="1"/>
</dbReference>
<keyword evidence="6 7" id="KW-0067">ATP-binding</keyword>
<keyword evidence="12" id="KW-1185">Reference proteome</keyword>
<keyword evidence="4 7" id="KW-0547">Nucleotide-binding</keyword>
<dbReference type="InterPro" id="IPR011009">
    <property type="entry name" value="Kinase-like_dom_sf"/>
</dbReference>
<keyword evidence="3" id="KW-0808">Transferase</keyword>
<feature type="binding site" evidence="7">
    <location>
        <position position="41"/>
    </location>
    <ligand>
        <name>ATP</name>
        <dbReference type="ChEBI" id="CHEBI:30616"/>
    </ligand>
</feature>
<dbReference type="OrthoDB" id="9762169at2"/>
<feature type="domain" description="CBM2" evidence="10">
    <location>
        <begin position="336"/>
        <end position="441"/>
    </location>
</feature>
<dbReference type="GO" id="GO:0005524">
    <property type="term" value="F:ATP binding"/>
    <property type="evidence" value="ECO:0007669"/>
    <property type="project" value="UniProtKB-UniRule"/>
</dbReference>
<dbReference type="InterPro" id="IPR017441">
    <property type="entry name" value="Protein_kinase_ATP_BS"/>
</dbReference>
<dbReference type="GO" id="GO:0004553">
    <property type="term" value="F:hydrolase activity, hydrolyzing O-glycosyl compounds"/>
    <property type="evidence" value="ECO:0007669"/>
    <property type="project" value="InterPro"/>
</dbReference>
<evidence type="ECO:0000259" key="9">
    <source>
        <dbReference type="PROSITE" id="PS50011"/>
    </source>
</evidence>
<gene>
    <name evidence="11" type="ORF">BA062_17605</name>
</gene>
<keyword evidence="8" id="KW-1133">Transmembrane helix</keyword>
<feature type="transmembrane region" description="Helical" evidence="8">
    <location>
        <begin position="298"/>
        <end position="318"/>
    </location>
</feature>
<evidence type="ECO:0000256" key="1">
    <source>
        <dbReference type="ARBA" id="ARBA00012513"/>
    </source>
</evidence>
<evidence type="ECO:0000259" key="10">
    <source>
        <dbReference type="PROSITE" id="PS51173"/>
    </source>
</evidence>
<name>A0A318LP74_9PSEU</name>
<dbReference type="PANTHER" id="PTHR43289:SF6">
    <property type="entry name" value="SERINE_THREONINE-PROTEIN KINASE NEKL-3"/>
    <property type="match status" value="1"/>
</dbReference>
<dbReference type="SUPFAM" id="SSF56112">
    <property type="entry name" value="Protein kinase-like (PK-like)"/>
    <property type="match status" value="1"/>
</dbReference>
<dbReference type="CDD" id="cd14014">
    <property type="entry name" value="STKc_PknB_like"/>
    <property type="match status" value="1"/>
</dbReference>
<dbReference type="Proteomes" id="UP000247892">
    <property type="component" value="Unassembled WGS sequence"/>
</dbReference>
<keyword evidence="8" id="KW-0472">Membrane</keyword>
<evidence type="ECO:0000256" key="8">
    <source>
        <dbReference type="SAM" id="Phobius"/>
    </source>
</evidence>
<organism evidence="11 12">
    <name type="scientific">Prauserella flavalba</name>
    <dbReference type="NCBI Taxonomy" id="1477506"/>
    <lineage>
        <taxon>Bacteria</taxon>
        <taxon>Bacillati</taxon>
        <taxon>Actinomycetota</taxon>
        <taxon>Actinomycetes</taxon>
        <taxon>Pseudonocardiales</taxon>
        <taxon>Pseudonocardiaceae</taxon>
        <taxon>Prauserella</taxon>
    </lineage>
</organism>
<dbReference type="GO" id="GO:0030247">
    <property type="term" value="F:polysaccharide binding"/>
    <property type="evidence" value="ECO:0007669"/>
    <property type="project" value="UniProtKB-UniRule"/>
</dbReference>
<dbReference type="InterPro" id="IPR008271">
    <property type="entry name" value="Ser/Thr_kinase_AS"/>
</dbReference>
<protein>
    <recommendedName>
        <fullName evidence="1">non-specific serine/threonine protein kinase</fullName>
        <ecNumber evidence="1">2.7.11.1</ecNumber>
    </recommendedName>
</protein>
<evidence type="ECO:0000256" key="6">
    <source>
        <dbReference type="ARBA" id="ARBA00022840"/>
    </source>
</evidence>
<keyword evidence="2 11" id="KW-0723">Serine/threonine-protein kinase</keyword>
<dbReference type="Pfam" id="PF00069">
    <property type="entry name" value="Pkinase"/>
    <property type="match status" value="1"/>
</dbReference>
<dbReference type="InterPro" id="IPR000719">
    <property type="entry name" value="Prot_kinase_dom"/>
</dbReference>
<dbReference type="RefSeq" id="WP_110338048.1">
    <property type="nucleotide sequence ID" value="NZ_MASU01000006.1"/>
</dbReference>
<evidence type="ECO:0000256" key="5">
    <source>
        <dbReference type="ARBA" id="ARBA00022777"/>
    </source>
</evidence>
<feature type="domain" description="Protein kinase" evidence="9">
    <location>
        <begin position="12"/>
        <end position="270"/>
    </location>
</feature>
<evidence type="ECO:0000256" key="3">
    <source>
        <dbReference type="ARBA" id="ARBA00022679"/>
    </source>
</evidence>
<dbReference type="Pfam" id="PF00553">
    <property type="entry name" value="CBM_2"/>
    <property type="match status" value="1"/>
</dbReference>
<keyword evidence="5 11" id="KW-0418">Kinase</keyword>
<dbReference type="SMART" id="SM00637">
    <property type="entry name" value="CBD_II"/>
    <property type="match status" value="1"/>
</dbReference>
<dbReference type="EC" id="2.7.11.1" evidence="1"/>
<dbReference type="Gene3D" id="1.10.510.10">
    <property type="entry name" value="Transferase(Phosphotransferase) domain 1"/>
    <property type="match status" value="1"/>
</dbReference>
<dbReference type="InterPro" id="IPR001919">
    <property type="entry name" value="CBD2"/>
</dbReference>